<dbReference type="PANTHER" id="PTHR14269">
    <property type="entry name" value="CDP-DIACYLGLYCEROL--GLYCEROL-3-PHOSPHATE 3-PHOSPHATIDYLTRANSFERASE-RELATED"/>
    <property type="match status" value="1"/>
</dbReference>
<keyword evidence="7" id="KW-0472">Membrane</keyword>
<evidence type="ECO:0000256" key="6">
    <source>
        <dbReference type="ARBA" id="ARBA00023098"/>
    </source>
</evidence>
<comment type="subcellular location">
    <subcellularLocation>
        <location evidence="1">Membrane</location>
        <topology evidence="1">Multi-pass membrane protein</topology>
    </subcellularLocation>
</comment>
<organism evidence="11 12">
    <name type="scientific">Coemansia spiralis</name>
    <dbReference type="NCBI Taxonomy" id="417178"/>
    <lineage>
        <taxon>Eukaryota</taxon>
        <taxon>Fungi</taxon>
        <taxon>Fungi incertae sedis</taxon>
        <taxon>Zoopagomycota</taxon>
        <taxon>Kickxellomycotina</taxon>
        <taxon>Kickxellomycetes</taxon>
        <taxon>Kickxellales</taxon>
        <taxon>Kickxellaceae</taxon>
        <taxon>Coemansia</taxon>
    </lineage>
</organism>
<dbReference type="Pfam" id="PF01066">
    <property type="entry name" value="CDP-OH_P_transf"/>
    <property type="match status" value="1"/>
</dbReference>
<dbReference type="OrthoDB" id="10020554at2759"/>
<dbReference type="Proteomes" id="UP001151516">
    <property type="component" value="Unassembled WGS sequence"/>
</dbReference>
<evidence type="ECO:0000256" key="3">
    <source>
        <dbReference type="ARBA" id="ARBA00022679"/>
    </source>
</evidence>
<sequence length="320" mass="34883">MATAAGLVSLARPHSASFGEWSQVLRARTIVLNSWTRICLASTFRQPTQQRLTHTVPSHSSRHRTLNRELALGVRRLFSTTLIINAEKHTSDVPETRPQPPGADHRERVLTIPNALTMARILSAPYIGYLIVQQDYRLALAGCVVLGLTDALDGYIARKYSMQSFVGSIIDPAADKALMTTLTLALAYGGLLPTTLAAVIVGRDVALSFAAFFIRWATLPGPKTLKRYFDLSIPSVEVRPTVISKWNTALQLSLMGATLVSPVFGIPADFVGLVGLQWLTGATTVLSGLGYLTSKDAVHRLTKAEVAKRIPKPHILPKRK</sequence>
<reference evidence="11" key="1">
    <citation type="submission" date="2022-07" db="EMBL/GenBank/DDBJ databases">
        <title>Phylogenomic reconstructions and comparative analyses of Kickxellomycotina fungi.</title>
        <authorList>
            <person name="Reynolds N.K."/>
            <person name="Stajich J.E."/>
            <person name="Barry K."/>
            <person name="Grigoriev I.V."/>
            <person name="Crous P."/>
            <person name="Smith M.E."/>
        </authorList>
    </citation>
    <scope>NUCLEOTIDE SEQUENCE</scope>
    <source>
        <strain evidence="11">CBS 109367</strain>
    </source>
</reference>
<keyword evidence="12" id="KW-1185">Reference proteome</keyword>
<dbReference type="EMBL" id="JANBTX010000071">
    <property type="protein sequence ID" value="KAJ2687486.1"/>
    <property type="molecule type" value="Genomic_DNA"/>
</dbReference>
<dbReference type="GO" id="GO:0032049">
    <property type="term" value="P:cardiolipin biosynthetic process"/>
    <property type="evidence" value="ECO:0007669"/>
    <property type="project" value="TreeGrafter"/>
</dbReference>
<dbReference type="InterPro" id="IPR043130">
    <property type="entry name" value="CDP-OH_PTrfase_TM_dom"/>
</dbReference>
<evidence type="ECO:0000256" key="2">
    <source>
        <dbReference type="ARBA" id="ARBA00022516"/>
    </source>
</evidence>
<comment type="similarity">
    <text evidence="10">Belongs to the CDP-alcohol phosphatidyltransferase class-I family.</text>
</comment>
<evidence type="ECO:0000256" key="8">
    <source>
        <dbReference type="ARBA" id="ARBA00023209"/>
    </source>
</evidence>
<keyword evidence="5" id="KW-1133">Transmembrane helix</keyword>
<gene>
    <name evidence="11" type="ORF">IWW39_002900</name>
</gene>
<dbReference type="GO" id="GO:0005739">
    <property type="term" value="C:mitochondrion"/>
    <property type="evidence" value="ECO:0007669"/>
    <property type="project" value="TreeGrafter"/>
</dbReference>
<dbReference type="InterPro" id="IPR000462">
    <property type="entry name" value="CDP-OH_P_trans"/>
</dbReference>
<dbReference type="InterPro" id="IPR048254">
    <property type="entry name" value="CDP_ALCOHOL_P_TRANSF_CS"/>
</dbReference>
<keyword evidence="4" id="KW-0812">Transmembrane</keyword>
<keyword evidence="6" id="KW-0443">Lipid metabolism</keyword>
<keyword evidence="9" id="KW-1208">Phospholipid metabolism</keyword>
<dbReference type="PANTHER" id="PTHR14269:SF60">
    <property type="entry name" value="CARDIOLIPIN SYNTHASE (CMP-FORMING)"/>
    <property type="match status" value="1"/>
</dbReference>
<dbReference type="InterPro" id="IPR050324">
    <property type="entry name" value="CDP-alcohol_PTase-I"/>
</dbReference>
<dbReference type="GO" id="GO:0043337">
    <property type="term" value="F:cardiolipin synthase (CMP-forming)"/>
    <property type="evidence" value="ECO:0007669"/>
    <property type="project" value="TreeGrafter"/>
</dbReference>
<keyword evidence="8" id="KW-0594">Phospholipid biosynthesis</keyword>
<comment type="caution">
    <text evidence="11">The sequence shown here is derived from an EMBL/GenBank/DDBJ whole genome shotgun (WGS) entry which is preliminary data.</text>
</comment>
<evidence type="ECO:0000256" key="9">
    <source>
        <dbReference type="ARBA" id="ARBA00023264"/>
    </source>
</evidence>
<evidence type="ECO:0000256" key="10">
    <source>
        <dbReference type="RuleBase" id="RU003750"/>
    </source>
</evidence>
<evidence type="ECO:0000256" key="4">
    <source>
        <dbReference type="ARBA" id="ARBA00022692"/>
    </source>
</evidence>
<proteinExistence type="inferred from homology"/>
<evidence type="ECO:0000256" key="5">
    <source>
        <dbReference type="ARBA" id="ARBA00022989"/>
    </source>
</evidence>
<evidence type="ECO:0000256" key="1">
    <source>
        <dbReference type="ARBA" id="ARBA00004141"/>
    </source>
</evidence>
<evidence type="ECO:0000313" key="11">
    <source>
        <dbReference type="EMBL" id="KAJ2687486.1"/>
    </source>
</evidence>
<evidence type="ECO:0000256" key="7">
    <source>
        <dbReference type="ARBA" id="ARBA00023136"/>
    </source>
</evidence>
<dbReference type="PROSITE" id="PS00379">
    <property type="entry name" value="CDP_ALCOHOL_P_TRANSF"/>
    <property type="match status" value="1"/>
</dbReference>
<name>A0A9W8GJL2_9FUNG</name>
<accession>A0A9W8GJL2</accession>
<keyword evidence="3 10" id="KW-0808">Transferase</keyword>
<dbReference type="AlphaFoldDB" id="A0A9W8GJL2"/>
<evidence type="ECO:0000313" key="12">
    <source>
        <dbReference type="Proteomes" id="UP001151516"/>
    </source>
</evidence>
<dbReference type="GO" id="GO:0016020">
    <property type="term" value="C:membrane"/>
    <property type="evidence" value="ECO:0007669"/>
    <property type="project" value="UniProtKB-SubCell"/>
</dbReference>
<keyword evidence="2" id="KW-0444">Lipid biosynthesis</keyword>
<dbReference type="Gene3D" id="1.20.120.1760">
    <property type="match status" value="1"/>
</dbReference>
<protein>
    <submittedName>
        <fullName evidence="11">Uncharacterized protein</fullName>
    </submittedName>
</protein>